<dbReference type="AlphaFoldDB" id="A0A6L9MNQ6"/>
<accession>A0A6L9MNQ6</accession>
<gene>
    <name evidence="2" type="ORF">GTW09_00030</name>
</gene>
<keyword evidence="1" id="KW-1133">Transmembrane helix</keyword>
<feature type="transmembrane region" description="Helical" evidence="1">
    <location>
        <begin position="112"/>
        <end position="135"/>
    </location>
</feature>
<proteinExistence type="predicted"/>
<comment type="caution">
    <text evidence="2">The sequence shown here is derived from an EMBL/GenBank/DDBJ whole genome shotgun (WGS) entry which is preliminary data.</text>
</comment>
<feature type="transmembrane region" description="Helical" evidence="1">
    <location>
        <begin position="82"/>
        <end position="100"/>
    </location>
</feature>
<dbReference type="EMBL" id="JAAAWP010000001">
    <property type="protein sequence ID" value="NDW19919.1"/>
    <property type="molecule type" value="Genomic_DNA"/>
</dbReference>
<keyword evidence="3" id="KW-1185">Reference proteome</keyword>
<dbReference type="Proteomes" id="UP000478837">
    <property type="component" value="Unassembled WGS sequence"/>
</dbReference>
<evidence type="ECO:0000313" key="3">
    <source>
        <dbReference type="Proteomes" id="UP000478837"/>
    </source>
</evidence>
<organism evidence="2 3">
    <name type="scientific">Alteromonas hispanica</name>
    <dbReference type="NCBI Taxonomy" id="315421"/>
    <lineage>
        <taxon>Bacteria</taxon>
        <taxon>Pseudomonadati</taxon>
        <taxon>Pseudomonadota</taxon>
        <taxon>Gammaproteobacteria</taxon>
        <taxon>Alteromonadales</taxon>
        <taxon>Alteromonadaceae</taxon>
        <taxon>Alteromonas/Salinimonas group</taxon>
        <taxon>Alteromonas</taxon>
    </lineage>
</organism>
<dbReference type="RefSeq" id="WP_163109042.1">
    <property type="nucleotide sequence ID" value="NZ_JAAAWP010000001.1"/>
</dbReference>
<name>A0A6L9MNQ6_9ALTE</name>
<reference evidence="2 3" key="1">
    <citation type="submission" date="2020-01" db="EMBL/GenBank/DDBJ databases">
        <title>Genomes of bacteria type strains.</title>
        <authorList>
            <person name="Chen J."/>
            <person name="Zhu S."/>
            <person name="Yang J."/>
        </authorList>
    </citation>
    <scope>NUCLEOTIDE SEQUENCE [LARGE SCALE GENOMIC DNA]</scope>
    <source>
        <strain evidence="2 3">LMG 22958</strain>
    </source>
</reference>
<keyword evidence="1" id="KW-0472">Membrane</keyword>
<sequence length="186" mass="19889">MNSVEENSKVNVRATMLSSDKLQVAAVFDSTEQAKQALQQLESEASIDSHQSEVITPSDPRLSAKLEEKSSQIASSLWTSHLALAAIGFTAGMITAFLLTQYGPALTQQNPIFTYIALISPGTFIGLFIAGLIGLRPDRSEIIRKVSDAVKSGKSALIVNLRGSQNAKAVSQILQAKSNSVVESIK</sequence>
<evidence type="ECO:0008006" key="4">
    <source>
        <dbReference type="Google" id="ProtNLM"/>
    </source>
</evidence>
<evidence type="ECO:0000256" key="1">
    <source>
        <dbReference type="SAM" id="Phobius"/>
    </source>
</evidence>
<keyword evidence="1" id="KW-0812">Transmembrane</keyword>
<evidence type="ECO:0000313" key="2">
    <source>
        <dbReference type="EMBL" id="NDW19919.1"/>
    </source>
</evidence>
<protein>
    <recommendedName>
        <fullName evidence="4">DUF1269 domain-containing protein</fullName>
    </recommendedName>
</protein>